<dbReference type="CDD" id="cd06550">
    <property type="entry name" value="TM_ABC_iron-siderophores_like"/>
    <property type="match status" value="1"/>
</dbReference>
<keyword evidence="4" id="KW-1003">Cell membrane</keyword>
<dbReference type="FunFam" id="1.10.3470.10:FF:000001">
    <property type="entry name" value="Vitamin B12 ABC transporter permease BtuC"/>
    <property type="match status" value="1"/>
</dbReference>
<comment type="similarity">
    <text evidence="2">Belongs to the binding-protein-dependent transport system permease family. FecCD subfamily.</text>
</comment>
<dbReference type="GO" id="GO:0022857">
    <property type="term" value="F:transmembrane transporter activity"/>
    <property type="evidence" value="ECO:0007669"/>
    <property type="project" value="InterPro"/>
</dbReference>
<keyword evidence="3" id="KW-0813">Transport</keyword>
<feature type="transmembrane region" description="Helical" evidence="8">
    <location>
        <begin position="170"/>
        <end position="193"/>
    </location>
</feature>
<feature type="transmembrane region" description="Helical" evidence="8">
    <location>
        <begin position="21"/>
        <end position="43"/>
    </location>
</feature>
<keyword evidence="5 8" id="KW-0812">Transmembrane</keyword>
<evidence type="ECO:0000256" key="3">
    <source>
        <dbReference type="ARBA" id="ARBA00022448"/>
    </source>
</evidence>
<dbReference type="InterPro" id="IPR000522">
    <property type="entry name" value="ABC_transptr_permease_BtuC"/>
</dbReference>
<organism evidence="9 10">
    <name type="scientific">Rossellomorea marisflavi</name>
    <dbReference type="NCBI Taxonomy" id="189381"/>
    <lineage>
        <taxon>Bacteria</taxon>
        <taxon>Bacillati</taxon>
        <taxon>Bacillota</taxon>
        <taxon>Bacilli</taxon>
        <taxon>Bacillales</taxon>
        <taxon>Bacillaceae</taxon>
        <taxon>Rossellomorea</taxon>
    </lineage>
</organism>
<evidence type="ECO:0000256" key="1">
    <source>
        <dbReference type="ARBA" id="ARBA00004651"/>
    </source>
</evidence>
<evidence type="ECO:0000256" key="7">
    <source>
        <dbReference type="ARBA" id="ARBA00023136"/>
    </source>
</evidence>
<evidence type="ECO:0000256" key="4">
    <source>
        <dbReference type="ARBA" id="ARBA00022475"/>
    </source>
</evidence>
<evidence type="ECO:0000256" key="5">
    <source>
        <dbReference type="ARBA" id="ARBA00022692"/>
    </source>
</evidence>
<feature type="transmembrane region" description="Helical" evidence="8">
    <location>
        <begin position="257"/>
        <end position="284"/>
    </location>
</feature>
<dbReference type="OrthoDB" id="9811721at2"/>
<dbReference type="Pfam" id="PF01032">
    <property type="entry name" value="FecCD"/>
    <property type="match status" value="1"/>
</dbReference>
<dbReference type="GO" id="GO:0005886">
    <property type="term" value="C:plasma membrane"/>
    <property type="evidence" value="ECO:0007669"/>
    <property type="project" value="UniProtKB-SubCell"/>
</dbReference>
<evidence type="ECO:0000256" key="6">
    <source>
        <dbReference type="ARBA" id="ARBA00022989"/>
    </source>
</evidence>
<evidence type="ECO:0000313" key="9">
    <source>
        <dbReference type="EMBL" id="KON83881.1"/>
    </source>
</evidence>
<keyword evidence="6 8" id="KW-1133">Transmembrane helix</keyword>
<feature type="transmembrane region" description="Helical" evidence="8">
    <location>
        <begin position="77"/>
        <end position="95"/>
    </location>
</feature>
<keyword evidence="7 8" id="KW-0472">Membrane</keyword>
<dbReference type="PATRIC" id="fig|189381.12.peg.4432"/>
<feature type="transmembrane region" description="Helical" evidence="8">
    <location>
        <begin position="329"/>
        <end position="346"/>
    </location>
</feature>
<comment type="caution">
    <text evidence="9">The sequence shown here is derived from an EMBL/GenBank/DDBJ whole genome shotgun (WGS) entry which is preliminary data.</text>
</comment>
<keyword evidence="10" id="KW-1185">Reference proteome</keyword>
<feature type="transmembrane region" description="Helical" evidence="8">
    <location>
        <begin position="296"/>
        <end position="317"/>
    </location>
</feature>
<dbReference type="GO" id="GO:0033214">
    <property type="term" value="P:siderophore-iron import into cell"/>
    <property type="evidence" value="ECO:0007669"/>
    <property type="project" value="TreeGrafter"/>
</dbReference>
<evidence type="ECO:0000256" key="8">
    <source>
        <dbReference type="SAM" id="Phobius"/>
    </source>
</evidence>
<dbReference type="SUPFAM" id="SSF81345">
    <property type="entry name" value="ABC transporter involved in vitamin B12 uptake, BtuC"/>
    <property type="match status" value="1"/>
</dbReference>
<dbReference type="RefSeq" id="WP_053429277.1">
    <property type="nucleotide sequence ID" value="NZ_JAUKEF010000002.1"/>
</dbReference>
<feature type="transmembrane region" description="Helical" evidence="8">
    <location>
        <begin position="138"/>
        <end position="158"/>
    </location>
</feature>
<sequence>MSRFTGKRWLKERVSVLMDTSALKKIVLLAVLTMLAVIISTGIGDMQIAPWKVVSVFFGGGSSIDQLVVTSFRLPRILIALLAGMALAVAGGILQGMIRNPLASPDIIGVTGGAGAAVVAFLTIFSNKDNTLMVSIKWLPVAAFIGAAIIAFLVYFLAWKKGVSPVRLVLIGIGISALTQACTTLLMVMGPIYRASQANIWITGTVNGSDWQDVWILLPWSIIFILLSFMITRQLNIQELGEEVATSAGANVQRQRFILLLMSTALVGGAVAFAGGIGFVGLMAPHMARRLVGSSFGALLPVAALIGGLLVLLADLIGRTLFLPLEVPAGVFTAAIGAPYFIYLLFKTRHS</sequence>
<dbReference type="EMBL" id="LGUE01000005">
    <property type="protein sequence ID" value="KON83881.1"/>
    <property type="molecule type" value="Genomic_DNA"/>
</dbReference>
<proteinExistence type="inferred from homology"/>
<comment type="subcellular location">
    <subcellularLocation>
        <location evidence="1">Cell membrane</location>
        <topology evidence="1">Multi-pass membrane protein</topology>
    </subcellularLocation>
</comment>
<dbReference type="Gene3D" id="1.10.3470.10">
    <property type="entry name" value="ABC transporter involved in vitamin B12 uptake, BtuC"/>
    <property type="match status" value="1"/>
</dbReference>
<feature type="transmembrane region" description="Helical" evidence="8">
    <location>
        <begin position="107"/>
        <end position="126"/>
    </location>
</feature>
<dbReference type="AlphaFoldDB" id="A0A0M0G331"/>
<feature type="transmembrane region" description="Helical" evidence="8">
    <location>
        <begin position="214"/>
        <end position="231"/>
    </location>
</feature>
<dbReference type="PANTHER" id="PTHR30472:SF24">
    <property type="entry name" value="FERRIC ENTEROBACTIN TRANSPORT SYSTEM PERMEASE PROTEIN FEPG"/>
    <property type="match status" value="1"/>
</dbReference>
<name>A0A0M0G331_9BACI</name>
<dbReference type="InterPro" id="IPR037294">
    <property type="entry name" value="ABC_BtuC-like"/>
</dbReference>
<gene>
    <name evidence="9" type="ORF">AF331_17150</name>
</gene>
<dbReference type="Proteomes" id="UP000037405">
    <property type="component" value="Unassembled WGS sequence"/>
</dbReference>
<evidence type="ECO:0000256" key="2">
    <source>
        <dbReference type="ARBA" id="ARBA00007935"/>
    </source>
</evidence>
<protein>
    <submittedName>
        <fullName evidence="9">Iron ABC transporter permease</fullName>
    </submittedName>
</protein>
<evidence type="ECO:0000313" key="10">
    <source>
        <dbReference type="Proteomes" id="UP000037405"/>
    </source>
</evidence>
<accession>A0A0M0G331</accession>
<dbReference type="STRING" id="189381.GCA_900166615_02291"/>
<reference evidence="10" key="1">
    <citation type="submission" date="2015-07" db="EMBL/GenBank/DDBJ databases">
        <title>Fjat-14235 jcm11544.</title>
        <authorList>
            <person name="Liu B."/>
            <person name="Wang J."/>
            <person name="Zhu Y."/>
            <person name="Liu G."/>
            <person name="Chen Q."/>
            <person name="Chen Z."/>
            <person name="Lan J."/>
            <person name="Che J."/>
            <person name="Ge C."/>
            <person name="Shi H."/>
            <person name="Pan Z."/>
            <person name="Liu X."/>
        </authorList>
    </citation>
    <scope>NUCLEOTIDE SEQUENCE [LARGE SCALE GENOMIC DNA]</scope>
    <source>
        <strain evidence="10">JCM 11544</strain>
    </source>
</reference>
<dbReference type="PANTHER" id="PTHR30472">
    <property type="entry name" value="FERRIC ENTEROBACTIN TRANSPORT SYSTEM PERMEASE PROTEIN"/>
    <property type="match status" value="1"/>
</dbReference>